<evidence type="ECO:0000256" key="4">
    <source>
        <dbReference type="ARBA" id="ARBA00023242"/>
    </source>
</evidence>
<keyword evidence="3" id="KW-0804">Transcription</keyword>
<sequence length="120" mass="14011">MEGNSHPDCTSQRRRFTSTEDQKIIHLVEDLKIHSWEAVAKHIPFRTASQCRDRYNHYLSVKVVNKPWSLEEDEIIYNKFKEIGPLWSVIAKDLPIRNGSCIGWQETPVASRDQKEIATF</sequence>
<feature type="domain" description="Myb-like" evidence="5">
    <location>
        <begin position="60"/>
        <end position="99"/>
    </location>
</feature>
<evidence type="ECO:0000313" key="8">
    <source>
        <dbReference type="Proteomes" id="UP000001542"/>
    </source>
</evidence>
<dbReference type="VEuPathDB" id="TrichDB:TVAG_071060"/>
<evidence type="ECO:0000256" key="3">
    <source>
        <dbReference type="ARBA" id="ARBA00023163"/>
    </source>
</evidence>
<keyword evidence="2 7" id="KW-0238">DNA-binding</keyword>
<reference evidence="7" key="1">
    <citation type="submission" date="2006-10" db="EMBL/GenBank/DDBJ databases">
        <authorList>
            <person name="Amadeo P."/>
            <person name="Zhao Q."/>
            <person name="Wortman J."/>
            <person name="Fraser-Liggett C."/>
            <person name="Carlton J."/>
        </authorList>
    </citation>
    <scope>NUCLEOTIDE SEQUENCE</scope>
    <source>
        <strain evidence="7">G3</strain>
    </source>
</reference>
<dbReference type="SUPFAM" id="SSF46689">
    <property type="entry name" value="Homeodomain-like"/>
    <property type="match status" value="1"/>
</dbReference>
<dbReference type="Proteomes" id="UP000001542">
    <property type="component" value="Unassembled WGS sequence"/>
</dbReference>
<gene>
    <name evidence="7" type="ORF">TVAG_071060</name>
</gene>
<dbReference type="VEuPathDB" id="TrichDB:TVAGG3_1045710"/>
<dbReference type="InterPro" id="IPR001005">
    <property type="entry name" value="SANT/Myb"/>
</dbReference>
<dbReference type="CDD" id="cd00167">
    <property type="entry name" value="SANT"/>
    <property type="match status" value="2"/>
</dbReference>
<feature type="domain" description="Myb-like" evidence="5">
    <location>
        <begin position="12"/>
        <end position="59"/>
    </location>
</feature>
<evidence type="ECO:0000256" key="1">
    <source>
        <dbReference type="ARBA" id="ARBA00023015"/>
    </source>
</evidence>
<feature type="domain" description="HTH myb-type" evidence="6">
    <location>
        <begin position="12"/>
        <end position="63"/>
    </location>
</feature>
<dbReference type="AlphaFoldDB" id="A2D809"/>
<dbReference type="eggNOG" id="KOG0048">
    <property type="taxonomic scope" value="Eukaryota"/>
</dbReference>
<dbReference type="PANTHER" id="PTHR46621">
    <property type="entry name" value="SNRNA-ACTIVATING PROTEIN COMPLEX SUBUNIT 4"/>
    <property type="match status" value="1"/>
</dbReference>
<dbReference type="GO" id="GO:0000978">
    <property type="term" value="F:RNA polymerase II cis-regulatory region sequence-specific DNA binding"/>
    <property type="evidence" value="ECO:0000318"/>
    <property type="project" value="GO_Central"/>
</dbReference>
<dbReference type="Pfam" id="PF13921">
    <property type="entry name" value="Myb_DNA-bind_6"/>
    <property type="match status" value="1"/>
</dbReference>
<dbReference type="Gene3D" id="1.10.10.60">
    <property type="entry name" value="Homeodomain-like"/>
    <property type="match status" value="2"/>
</dbReference>
<evidence type="ECO:0000256" key="2">
    <source>
        <dbReference type="ARBA" id="ARBA00023125"/>
    </source>
</evidence>
<dbReference type="GO" id="GO:0000981">
    <property type="term" value="F:DNA-binding transcription factor activity, RNA polymerase II-specific"/>
    <property type="evidence" value="ECO:0000318"/>
    <property type="project" value="GO_Central"/>
</dbReference>
<dbReference type="STRING" id="5722.A2D809"/>
<dbReference type="SMART" id="SM00717">
    <property type="entry name" value="SANT"/>
    <property type="match status" value="2"/>
</dbReference>
<accession>A2D809</accession>
<proteinExistence type="predicted"/>
<dbReference type="GO" id="GO:0006355">
    <property type="term" value="P:regulation of DNA-templated transcription"/>
    <property type="evidence" value="ECO:0000318"/>
    <property type="project" value="GO_Central"/>
</dbReference>
<reference evidence="7" key="2">
    <citation type="journal article" date="2007" name="Science">
        <title>Draft genome sequence of the sexually transmitted pathogen Trichomonas vaginalis.</title>
        <authorList>
            <person name="Carlton J.M."/>
            <person name="Hirt R.P."/>
            <person name="Silva J.C."/>
            <person name="Delcher A.L."/>
            <person name="Schatz M."/>
            <person name="Zhao Q."/>
            <person name="Wortman J.R."/>
            <person name="Bidwell S.L."/>
            <person name="Alsmark U.C.M."/>
            <person name="Besteiro S."/>
            <person name="Sicheritz-Ponten T."/>
            <person name="Noel C.J."/>
            <person name="Dacks J.B."/>
            <person name="Foster P.G."/>
            <person name="Simillion C."/>
            <person name="Van de Peer Y."/>
            <person name="Miranda-Saavedra D."/>
            <person name="Barton G.J."/>
            <person name="Westrop G.D."/>
            <person name="Mueller S."/>
            <person name="Dessi D."/>
            <person name="Fiori P.L."/>
            <person name="Ren Q."/>
            <person name="Paulsen I."/>
            <person name="Zhang H."/>
            <person name="Bastida-Corcuera F.D."/>
            <person name="Simoes-Barbosa A."/>
            <person name="Brown M.T."/>
            <person name="Hayes R.D."/>
            <person name="Mukherjee M."/>
            <person name="Okumura C.Y."/>
            <person name="Schneider R."/>
            <person name="Smith A.J."/>
            <person name="Vanacova S."/>
            <person name="Villalvazo M."/>
            <person name="Haas B.J."/>
            <person name="Pertea M."/>
            <person name="Feldblyum T.V."/>
            <person name="Utterback T.R."/>
            <person name="Shu C.L."/>
            <person name="Osoegawa K."/>
            <person name="de Jong P.J."/>
            <person name="Hrdy I."/>
            <person name="Horvathova L."/>
            <person name="Zubacova Z."/>
            <person name="Dolezal P."/>
            <person name="Malik S.B."/>
            <person name="Logsdon J.M. Jr."/>
            <person name="Henze K."/>
            <person name="Gupta A."/>
            <person name="Wang C.C."/>
            <person name="Dunne R.L."/>
            <person name="Upcroft J.A."/>
            <person name="Upcroft P."/>
            <person name="White O."/>
            <person name="Salzberg S.L."/>
            <person name="Tang P."/>
            <person name="Chiu C.-H."/>
            <person name="Lee Y.-S."/>
            <person name="Embley T.M."/>
            <person name="Coombs G.H."/>
            <person name="Mottram J.C."/>
            <person name="Tachezy J."/>
            <person name="Fraser-Liggett C.M."/>
            <person name="Johnson P.J."/>
        </authorList>
    </citation>
    <scope>NUCLEOTIDE SEQUENCE [LARGE SCALE GENOMIC DNA]</scope>
    <source>
        <strain evidence="7">G3</strain>
    </source>
</reference>
<dbReference type="PROSITE" id="PS51294">
    <property type="entry name" value="HTH_MYB"/>
    <property type="match status" value="1"/>
</dbReference>
<organism evidence="7 8">
    <name type="scientific">Trichomonas vaginalis (strain ATCC PRA-98 / G3)</name>
    <dbReference type="NCBI Taxonomy" id="412133"/>
    <lineage>
        <taxon>Eukaryota</taxon>
        <taxon>Metamonada</taxon>
        <taxon>Parabasalia</taxon>
        <taxon>Trichomonadida</taxon>
        <taxon>Trichomonadidae</taxon>
        <taxon>Trichomonas</taxon>
    </lineage>
</organism>
<evidence type="ECO:0000313" key="7">
    <source>
        <dbReference type="EMBL" id="EAY23442.1"/>
    </source>
</evidence>
<dbReference type="InterPro" id="IPR051575">
    <property type="entry name" value="Myb-like_DNA-bd"/>
</dbReference>
<dbReference type="InterPro" id="IPR017930">
    <property type="entry name" value="Myb_dom"/>
</dbReference>
<dbReference type="PROSITE" id="PS50090">
    <property type="entry name" value="MYB_LIKE"/>
    <property type="match status" value="2"/>
</dbReference>
<evidence type="ECO:0000259" key="6">
    <source>
        <dbReference type="PROSITE" id="PS51294"/>
    </source>
</evidence>
<evidence type="ECO:0000259" key="5">
    <source>
        <dbReference type="PROSITE" id="PS50090"/>
    </source>
</evidence>
<dbReference type="OrthoDB" id="2143914at2759"/>
<dbReference type="PANTHER" id="PTHR46621:SF1">
    <property type="entry name" value="SNRNA-ACTIVATING PROTEIN COMPLEX SUBUNIT 4"/>
    <property type="match status" value="1"/>
</dbReference>
<dbReference type="EMBL" id="DS113178">
    <property type="protein sequence ID" value="EAY23442.1"/>
    <property type="molecule type" value="Genomic_DNA"/>
</dbReference>
<keyword evidence="1" id="KW-0805">Transcription regulation</keyword>
<keyword evidence="4" id="KW-0539">Nucleus</keyword>
<dbReference type="KEGG" id="tva:5469007"/>
<dbReference type="RefSeq" id="XP_001584428.1">
    <property type="nucleotide sequence ID" value="XM_001584378.1"/>
</dbReference>
<dbReference type="SMR" id="A2D809"/>
<name>A2D809_TRIV3</name>
<dbReference type="InterPro" id="IPR009057">
    <property type="entry name" value="Homeodomain-like_sf"/>
</dbReference>
<keyword evidence="8" id="KW-1185">Reference proteome</keyword>
<protein>
    <submittedName>
        <fullName evidence="7">Myb-like DNA-binding domain containing protein</fullName>
    </submittedName>
</protein>
<dbReference type="GO" id="GO:0005634">
    <property type="term" value="C:nucleus"/>
    <property type="evidence" value="ECO:0000318"/>
    <property type="project" value="GO_Central"/>
</dbReference>
<dbReference type="InParanoid" id="A2D809"/>